<evidence type="ECO:0000313" key="2">
    <source>
        <dbReference type="Proteomes" id="UP000597444"/>
    </source>
</evidence>
<protein>
    <submittedName>
        <fullName evidence="1">Uncharacterized protein</fullName>
    </submittedName>
</protein>
<keyword evidence="2" id="KW-1185">Reference proteome</keyword>
<accession>A0A8J3IQC1</accession>
<evidence type="ECO:0000313" key="1">
    <source>
        <dbReference type="EMBL" id="GHO98816.1"/>
    </source>
</evidence>
<dbReference type="RefSeq" id="WP_220209506.1">
    <property type="nucleotide sequence ID" value="NZ_BNJK01000002.1"/>
</dbReference>
<reference evidence="1" key="1">
    <citation type="submission" date="2020-10" db="EMBL/GenBank/DDBJ databases">
        <title>Taxonomic study of unclassified bacteria belonging to the class Ktedonobacteria.</title>
        <authorList>
            <person name="Yabe S."/>
            <person name="Wang C.M."/>
            <person name="Zheng Y."/>
            <person name="Sakai Y."/>
            <person name="Cavaletti L."/>
            <person name="Monciardini P."/>
            <person name="Donadio S."/>
        </authorList>
    </citation>
    <scope>NUCLEOTIDE SEQUENCE</scope>
    <source>
        <strain evidence="1">ID150040</strain>
    </source>
</reference>
<proteinExistence type="predicted"/>
<dbReference type="EMBL" id="BNJK01000002">
    <property type="protein sequence ID" value="GHO98816.1"/>
    <property type="molecule type" value="Genomic_DNA"/>
</dbReference>
<dbReference type="Proteomes" id="UP000597444">
    <property type="component" value="Unassembled WGS sequence"/>
</dbReference>
<gene>
    <name evidence="1" type="ORF">KSF_088640</name>
</gene>
<dbReference type="AlphaFoldDB" id="A0A8J3IQC1"/>
<organism evidence="1 2">
    <name type="scientific">Reticulibacter mediterranei</name>
    <dbReference type="NCBI Taxonomy" id="2778369"/>
    <lineage>
        <taxon>Bacteria</taxon>
        <taxon>Bacillati</taxon>
        <taxon>Chloroflexota</taxon>
        <taxon>Ktedonobacteria</taxon>
        <taxon>Ktedonobacterales</taxon>
        <taxon>Reticulibacteraceae</taxon>
        <taxon>Reticulibacter</taxon>
    </lineage>
</organism>
<sequence>MTQISPRSEDEQKCTVILELVTDPNDHDPALLSAIGHEVVHLAQAEGYTTRPAPYTGERGIESFLVELVTFIAANHATIAEGIADLSGLLTVCTSLVPLLKRTKEAHTQHVGQQDSATHPIKLTVEIDGKPLVIEAVDLTQADAALQLALKYRALYPTTAAQVTPTSTIKVQGQISARKRRKRR</sequence>
<name>A0A8J3IQC1_9CHLR</name>
<comment type="caution">
    <text evidence="1">The sequence shown here is derived from an EMBL/GenBank/DDBJ whole genome shotgun (WGS) entry which is preliminary data.</text>
</comment>